<evidence type="ECO:0000256" key="1">
    <source>
        <dbReference type="SAM" id="Coils"/>
    </source>
</evidence>
<gene>
    <name evidence="2" type="ORF">DJ69_01245</name>
</gene>
<reference evidence="2 3" key="1">
    <citation type="journal article" date="2014" name="Front. Microbiol.">
        <title>Population and genomic analysis of the genus Halorubrum.</title>
        <authorList>
            <person name="Fullmer M.S."/>
            <person name="Soucy S.M."/>
            <person name="Swithers K.S."/>
            <person name="Makkay A.M."/>
            <person name="Wheeler R."/>
            <person name="Ventosa A."/>
            <person name="Gogarten J.P."/>
            <person name="Papke R.T."/>
        </authorList>
    </citation>
    <scope>NUCLEOTIDE SEQUENCE [LARGE SCALE GENOMIC DNA]</scope>
    <source>
        <strain evidence="2 3">C49</strain>
    </source>
</reference>
<feature type="coiled-coil region" evidence="1">
    <location>
        <begin position="213"/>
        <end position="292"/>
    </location>
</feature>
<keyword evidence="1" id="KW-0175">Coiled coil</keyword>
<keyword evidence="3" id="KW-1185">Reference proteome</keyword>
<sequence>MTDAALSITQSAVEQFTEQYLTEVGCTVQKDGGRWTVIAPEGAETEVLNGEISLLCGEPSSDLGENERELHPESTFFQELIAEASERSPTGRIILTSEGTQIEMPPWIQQSDVEVATATFTPYYDRTAVVFLYRIGIETVSEYQTELLRAIAVDTRSTDPLPKLEDTFLQSVSSPAPIEASPVDFERSEARNLIEQTREVVVDRVQPKIDEIHQEASRAADAEIEEYRQLQQQRIQELQEKTTQLSSRIDDLSESIQQSNTQSERMQALEKRKEIKAEYEDAKAELEKLRHRRDQGFPEKQQEIRERHALEVVVTPLTVTQVEYERGELELELEKQGVAQSLTIGYGNGVGVTDEMRCDSCNQLLTEDNPVQEIGAGIRCSQC</sequence>
<dbReference type="Proteomes" id="UP000222824">
    <property type="component" value="Unassembled WGS sequence"/>
</dbReference>
<evidence type="ECO:0000313" key="2">
    <source>
        <dbReference type="EMBL" id="PHQ40432.1"/>
    </source>
</evidence>
<dbReference type="RefSeq" id="WP_099253938.1">
    <property type="nucleotide sequence ID" value="NZ_NHOA01000008.1"/>
</dbReference>
<comment type="caution">
    <text evidence="2">The sequence shown here is derived from an EMBL/GenBank/DDBJ whole genome shotgun (WGS) entry which is preliminary data.</text>
</comment>
<protein>
    <submittedName>
        <fullName evidence="2">Uncharacterized protein</fullName>
    </submittedName>
</protein>
<dbReference type="OrthoDB" id="162956at2157"/>
<name>A0A2G1WN63_9EURY</name>
<organism evidence="2 3">
    <name type="scientific">Halorubrum persicum</name>
    <dbReference type="NCBI Taxonomy" id="1383844"/>
    <lineage>
        <taxon>Archaea</taxon>
        <taxon>Methanobacteriati</taxon>
        <taxon>Methanobacteriota</taxon>
        <taxon>Stenosarchaea group</taxon>
        <taxon>Halobacteria</taxon>
        <taxon>Halobacteriales</taxon>
        <taxon>Haloferacaceae</taxon>
        <taxon>Halorubrum</taxon>
    </lineage>
</organism>
<dbReference type="AlphaFoldDB" id="A0A2G1WN63"/>
<evidence type="ECO:0000313" key="3">
    <source>
        <dbReference type="Proteomes" id="UP000222824"/>
    </source>
</evidence>
<proteinExistence type="predicted"/>
<dbReference type="EMBL" id="NHOA01000008">
    <property type="protein sequence ID" value="PHQ40432.1"/>
    <property type="molecule type" value="Genomic_DNA"/>
</dbReference>
<accession>A0A2G1WN63</accession>